<dbReference type="Proteomes" id="UP000092993">
    <property type="component" value="Unassembled WGS sequence"/>
</dbReference>
<gene>
    <name evidence="5" type="ORF">A0H81_01427</name>
    <name evidence="4" type="ORF">A0H81_14017</name>
    <name evidence="3" type="ORF">A0H81_14216</name>
</gene>
<dbReference type="EMBL" id="LUGG01000001">
    <property type="protein sequence ID" value="OBZ79124.1"/>
    <property type="molecule type" value="Genomic_DNA"/>
</dbReference>
<evidence type="ECO:0000313" key="6">
    <source>
        <dbReference type="Proteomes" id="UP000092993"/>
    </source>
</evidence>
<reference evidence="3 6" key="1">
    <citation type="submission" date="2016-03" db="EMBL/GenBank/DDBJ databases">
        <title>Whole genome sequencing of Grifola frondosa 9006-11.</title>
        <authorList>
            <person name="Min B."/>
            <person name="Park H."/>
            <person name="Kim J.-G."/>
            <person name="Cho H."/>
            <person name="Oh Y.-L."/>
            <person name="Kong W.-S."/>
            <person name="Choi I.-G."/>
        </authorList>
    </citation>
    <scope>NUCLEOTIDE SEQUENCE [LARGE SCALE GENOMIC DNA]</scope>
    <source>
        <strain evidence="3 6">9006-11</strain>
    </source>
</reference>
<dbReference type="OrthoDB" id="3265734at2759"/>
<evidence type="ECO:0000256" key="2">
    <source>
        <dbReference type="SAM" id="Phobius"/>
    </source>
</evidence>
<feature type="compositionally biased region" description="Polar residues" evidence="1">
    <location>
        <begin position="278"/>
        <end position="289"/>
    </location>
</feature>
<accession>A0A1C7LPB8</accession>
<feature type="compositionally biased region" description="Polar residues" evidence="1">
    <location>
        <begin position="248"/>
        <end position="259"/>
    </location>
</feature>
<evidence type="ECO:0000313" key="5">
    <source>
        <dbReference type="EMBL" id="OBZ79124.1"/>
    </source>
</evidence>
<name>A0A1C7LPB8_GRIFR</name>
<organism evidence="3 6">
    <name type="scientific">Grifola frondosa</name>
    <name type="common">Maitake</name>
    <name type="synonym">Polyporus frondosus</name>
    <dbReference type="NCBI Taxonomy" id="5627"/>
    <lineage>
        <taxon>Eukaryota</taxon>
        <taxon>Fungi</taxon>
        <taxon>Dikarya</taxon>
        <taxon>Basidiomycota</taxon>
        <taxon>Agaricomycotina</taxon>
        <taxon>Agaricomycetes</taxon>
        <taxon>Polyporales</taxon>
        <taxon>Grifolaceae</taxon>
        <taxon>Grifola</taxon>
    </lineage>
</organism>
<evidence type="ECO:0000256" key="1">
    <source>
        <dbReference type="SAM" id="MobiDB-lite"/>
    </source>
</evidence>
<feature type="compositionally biased region" description="Polar residues" evidence="1">
    <location>
        <begin position="346"/>
        <end position="362"/>
    </location>
</feature>
<dbReference type="Gene3D" id="2.60.120.260">
    <property type="entry name" value="Galactose-binding domain-like"/>
    <property type="match status" value="1"/>
</dbReference>
<feature type="compositionally biased region" description="Low complexity" evidence="1">
    <location>
        <begin position="290"/>
        <end position="314"/>
    </location>
</feature>
<dbReference type="EMBL" id="LUGG01000034">
    <property type="protein sequence ID" value="OBZ66012.1"/>
    <property type="molecule type" value="Genomic_DNA"/>
</dbReference>
<feature type="transmembrane region" description="Helical" evidence="2">
    <location>
        <begin position="445"/>
        <end position="467"/>
    </location>
</feature>
<keyword evidence="2" id="KW-0812">Transmembrane</keyword>
<evidence type="ECO:0000313" key="3">
    <source>
        <dbReference type="EMBL" id="OBZ65809.1"/>
    </source>
</evidence>
<evidence type="ECO:0008006" key="7">
    <source>
        <dbReference type="Google" id="ProtNLM"/>
    </source>
</evidence>
<dbReference type="AlphaFoldDB" id="A0A1C7LPB8"/>
<sequence length="538" mass="57202">MRAIGDLEYSRALVSHPHLTSFLSTSTMSTGQVFLPIDNTNPAIHYSGGWIDSTKSAAWNSSIEVTSNNGATASFSFTGTGVVVVGWSISGEEPGASGALSQYVLDGGSAMEYLAPLVDDNDVVFYGSGTVADGSHTLEITVINAGVGYVIDYLAYLPSPSQTTSSASYITTVFVTPSSAAQSSIQGSSSLPVGPIVGGVVGGVALLVAAALAFYFLYFRKRRGGRGFYYRHTSSEEEVVFDAEKSYGSNPAKASQADPSLTEALLSDPQPDTPAPYTDSQPSVGATPSATPTTHTYPRPRAAAATRGAGPRAHSSLRTTSATKRPRRRPHSERPPRRGGAHSLLSPCSSTQTRASVSAAQASPSRATRRCWRSLPSTRNRDVLGRWTGFVGVLMLGLFVLGRCCGSNSWISLSLSAACYTGHVTSYVPEGKSSTASSTPFSFPLAFLLLAFPGFCLLTFLGVVLGLQSGRNVIMFLAPIRQQTGIFTFLHPWSGARRHAFGKVTVVLYIYGKIDFLKCGITKVCSFWRRLNTGILYI</sequence>
<feature type="transmembrane region" description="Helical" evidence="2">
    <location>
        <begin position="196"/>
        <end position="218"/>
    </location>
</feature>
<comment type="caution">
    <text evidence="3">The sequence shown here is derived from an EMBL/GenBank/DDBJ whole genome shotgun (WGS) entry which is preliminary data.</text>
</comment>
<keyword evidence="2" id="KW-0472">Membrane</keyword>
<dbReference type="EMBL" id="LUGG01000039">
    <property type="protein sequence ID" value="OBZ65809.1"/>
    <property type="molecule type" value="Genomic_DNA"/>
</dbReference>
<protein>
    <recommendedName>
        <fullName evidence="7">Transmembrane protein</fullName>
    </recommendedName>
</protein>
<keyword evidence="6" id="KW-1185">Reference proteome</keyword>
<proteinExistence type="predicted"/>
<feature type="region of interest" description="Disordered" evidence="1">
    <location>
        <begin position="248"/>
        <end position="362"/>
    </location>
</feature>
<keyword evidence="2" id="KW-1133">Transmembrane helix</keyword>
<feature type="transmembrane region" description="Helical" evidence="2">
    <location>
        <begin position="383"/>
        <end position="402"/>
    </location>
</feature>
<evidence type="ECO:0000313" key="4">
    <source>
        <dbReference type="EMBL" id="OBZ66012.1"/>
    </source>
</evidence>